<dbReference type="PANTHER" id="PTHR30435">
    <property type="entry name" value="FLAGELLAR PROTEIN"/>
    <property type="match status" value="1"/>
</dbReference>
<dbReference type="HOGENOM" id="CLU_013687_0_2_9"/>
<keyword evidence="6" id="KW-0282">Flagellum</keyword>
<evidence type="ECO:0000313" key="7">
    <source>
        <dbReference type="Proteomes" id="UP000032250"/>
    </source>
</evidence>
<dbReference type="InterPro" id="IPR037925">
    <property type="entry name" value="FlgE/F/G-like"/>
</dbReference>
<dbReference type="SUPFAM" id="SSF117143">
    <property type="entry name" value="Flagellar hook protein flgE"/>
    <property type="match status" value="1"/>
</dbReference>
<dbReference type="Pfam" id="PF00460">
    <property type="entry name" value="Flg_bb_rod"/>
    <property type="match status" value="1"/>
</dbReference>
<evidence type="ECO:0000313" key="6">
    <source>
        <dbReference type="EMBL" id="KIS24447.1"/>
    </source>
</evidence>
<keyword evidence="2" id="KW-0975">Bacterial flagellum</keyword>
<dbReference type="OrthoDB" id="9804559at2"/>
<comment type="subcellular location">
    <subcellularLocation>
        <location evidence="2">Bacterial flagellum basal body</location>
    </subcellularLocation>
</comment>
<accession>A0A0D1BX62</accession>
<dbReference type="InterPro" id="IPR019776">
    <property type="entry name" value="Flagellar_basal_body_rod_CS"/>
</dbReference>
<evidence type="ECO:0000259" key="5">
    <source>
        <dbReference type="Pfam" id="PF22692"/>
    </source>
</evidence>
<evidence type="ECO:0000256" key="2">
    <source>
        <dbReference type="RuleBase" id="RU362116"/>
    </source>
</evidence>
<organism evidence="6 7">
    <name type="scientific">Clostridium botulinum B2 450</name>
    <dbReference type="NCBI Taxonomy" id="1379739"/>
    <lineage>
        <taxon>Bacteria</taxon>
        <taxon>Bacillati</taxon>
        <taxon>Bacillota</taxon>
        <taxon>Clostridia</taxon>
        <taxon>Eubacteriales</taxon>
        <taxon>Clostridiaceae</taxon>
        <taxon>Clostridium</taxon>
    </lineage>
</organism>
<name>A0A0D1BX62_CLOBO</name>
<dbReference type="Proteomes" id="UP000032250">
    <property type="component" value="Unassembled WGS sequence"/>
</dbReference>
<dbReference type="Pfam" id="PF22692">
    <property type="entry name" value="LlgE_F_G_D1"/>
    <property type="match status" value="1"/>
</dbReference>
<reference evidence="6 7" key="1">
    <citation type="submission" date="2014-06" db="EMBL/GenBank/DDBJ databases">
        <title>Genome characterization of distinct group I Clostridium botulinum lineages.</title>
        <authorList>
            <person name="Giordani F."/>
            <person name="Anselmo A."/>
            <person name="Fillo S."/>
            <person name="Palozzi A.M."/>
            <person name="Fortunato A."/>
            <person name="Gentile B."/>
            <person name="Ciammaruconi A."/>
            <person name="Anniballi F."/>
            <person name="De Medici D."/>
            <person name="Lista F."/>
        </authorList>
    </citation>
    <scope>NUCLEOTIDE SEQUENCE [LARGE SCALE GENOMIC DNA]</scope>
    <source>
        <strain evidence="6 7">B2 450</strain>
    </source>
</reference>
<dbReference type="InterPro" id="IPR053967">
    <property type="entry name" value="LlgE_F_G-like_D1"/>
</dbReference>
<dbReference type="PROSITE" id="PS00588">
    <property type="entry name" value="FLAGELLA_BB_ROD"/>
    <property type="match status" value="1"/>
</dbReference>
<dbReference type="RefSeq" id="WP_043032144.1">
    <property type="nucleotide sequence ID" value="NZ_JXSU01000007.1"/>
</dbReference>
<dbReference type="InterPro" id="IPR001444">
    <property type="entry name" value="Flag_bb_rod_N"/>
</dbReference>
<dbReference type="Pfam" id="PF06429">
    <property type="entry name" value="Flg_bbr_C"/>
    <property type="match status" value="1"/>
</dbReference>
<dbReference type="GO" id="GO:0071978">
    <property type="term" value="P:bacterial-type flagellum-dependent swarming motility"/>
    <property type="evidence" value="ECO:0007669"/>
    <property type="project" value="TreeGrafter"/>
</dbReference>
<gene>
    <name evidence="6" type="primary">flgG</name>
    <name evidence="6" type="ORF">N495_13000</name>
</gene>
<evidence type="ECO:0000256" key="1">
    <source>
        <dbReference type="ARBA" id="ARBA00009677"/>
    </source>
</evidence>
<keyword evidence="6" id="KW-0966">Cell projection</keyword>
<dbReference type="InterPro" id="IPR010930">
    <property type="entry name" value="Flg_bb/hook_C_dom"/>
</dbReference>
<dbReference type="PANTHER" id="PTHR30435:SF19">
    <property type="entry name" value="FLAGELLAR BASAL-BODY ROD PROTEIN FLGG"/>
    <property type="match status" value="1"/>
</dbReference>
<keyword evidence="6" id="KW-0969">Cilium</keyword>
<comment type="caution">
    <text evidence="6">The sequence shown here is derived from an EMBL/GenBank/DDBJ whole genome shotgun (WGS) entry which is preliminary data.</text>
</comment>
<feature type="domain" description="Flagellar basal body rod protein N-terminal" evidence="3">
    <location>
        <begin position="8"/>
        <end position="35"/>
    </location>
</feature>
<dbReference type="GO" id="GO:0009425">
    <property type="term" value="C:bacterial-type flagellum basal body"/>
    <property type="evidence" value="ECO:0007669"/>
    <property type="project" value="UniProtKB-SubCell"/>
</dbReference>
<feature type="domain" description="Flagellar hook protein FlgE/F/G-like D1" evidence="5">
    <location>
        <begin position="93"/>
        <end position="167"/>
    </location>
</feature>
<protein>
    <submittedName>
        <fullName evidence="6">Flagellar basal body rod protein FlgG</fullName>
    </submittedName>
</protein>
<sequence>MLRALWNSKSGLIAQQNKLDSISNNLANVNTVGYKREDVSFQELVQETLKRKGYPTSDRPEIQTGTGVKATNWIRDTHQQGILLNTGNKTDLAIDGQGFFRVIMPDGNYAYERSGNFVIDRNGMLVDENGNRLEIQLQQPAGSQILNRIGGFNKNNINIAEDGSISAKDVDGINKMIGKINIYNAVGSEAFVSIGRNLYIPQEGVNVFVNNDVSMLQGFLENSNVDAGKEMTEMIITQRAFELSSRGIKTADEMWGIVNNLRK</sequence>
<dbReference type="AlphaFoldDB" id="A0A0D1BX62"/>
<feature type="domain" description="Flagellar basal-body/hook protein C-terminal" evidence="4">
    <location>
        <begin position="217"/>
        <end position="261"/>
    </location>
</feature>
<dbReference type="NCBIfam" id="TIGR03506">
    <property type="entry name" value="FlgEFG_subfam"/>
    <property type="match status" value="1"/>
</dbReference>
<evidence type="ECO:0000259" key="3">
    <source>
        <dbReference type="Pfam" id="PF00460"/>
    </source>
</evidence>
<dbReference type="InterPro" id="IPR020013">
    <property type="entry name" value="Flagellar_FlgE/F/G"/>
</dbReference>
<dbReference type="PATRIC" id="fig|1379739.3.peg.2986"/>
<evidence type="ECO:0000259" key="4">
    <source>
        <dbReference type="Pfam" id="PF06429"/>
    </source>
</evidence>
<dbReference type="EMBL" id="JXSU01000007">
    <property type="protein sequence ID" value="KIS24447.1"/>
    <property type="molecule type" value="Genomic_DNA"/>
</dbReference>
<comment type="similarity">
    <text evidence="1 2">Belongs to the flagella basal body rod proteins family.</text>
</comment>
<proteinExistence type="inferred from homology"/>